<evidence type="ECO:0000259" key="1">
    <source>
        <dbReference type="Pfam" id="PF04233"/>
    </source>
</evidence>
<dbReference type="EMBL" id="CP022423">
    <property type="protein sequence ID" value="ASM77310.1"/>
    <property type="molecule type" value="Genomic_DNA"/>
</dbReference>
<dbReference type="KEGG" id="vff:VITFI_CDS1062"/>
<gene>
    <name evidence="2" type="ORF">VITFI_CDS0112</name>
    <name evidence="3" type="ORF">VITFI_CDS0656</name>
    <name evidence="4" type="ORF">VITFI_CDS1062</name>
    <name evidence="5" type="ORF">VITFI_CDS1532</name>
</gene>
<reference evidence="4 6" key="1">
    <citation type="submission" date="2017-07" db="EMBL/GenBank/DDBJ databases">
        <title>Complete Genome Sequence of the cosmetic ferment Vitreoscilla filiformis (ATCC15551).</title>
        <authorList>
            <person name="Contreras S."/>
            <person name="Sagory-Zalkind P."/>
            <person name="Blanquart H."/>
            <person name="Iltis A."/>
            <person name="Morand S.C."/>
        </authorList>
    </citation>
    <scope>NUCLEOTIDE SEQUENCE [LARGE SCALE GENOMIC DNA]</scope>
    <source>
        <strain evidence="4 6">ATCC 15551</strain>
    </source>
</reference>
<evidence type="ECO:0000313" key="4">
    <source>
        <dbReference type="EMBL" id="ASM76840.1"/>
    </source>
</evidence>
<dbReference type="InterPro" id="IPR006528">
    <property type="entry name" value="Phage_head_morphogenesis_dom"/>
</dbReference>
<dbReference type="EMBL" id="CP022423">
    <property type="protein sequence ID" value="ASM76435.1"/>
    <property type="molecule type" value="Genomic_DNA"/>
</dbReference>
<protein>
    <recommendedName>
        <fullName evidence="1">Phage head morphogenesis domain-containing protein</fullName>
    </recommendedName>
</protein>
<dbReference type="KEGG" id="vff:VITFI_CDS1532"/>
<dbReference type="KEGG" id="vff:VITFI_CDS0656"/>
<evidence type="ECO:0000313" key="2">
    <source>
        <dbReference type="EMBL" id="ASM75891.1"/>
    </source>
</evidence>
<dbReference type="EMBL" id="CP022423">
    <property type="protein sequence ID" value="ASM76840.1"/>
    <property type="molecule type" value="Genomic_DNA"/>
</dbReference>
<proteinExistence type="predicted"/>
<accession>A0A221KDD2</accession>
<dbReference type="Proteomes" id="UP000199729">
    <property type="component" value="Chromosome"/>
</dbReference>
<name>A0A221KDD2_VITFI</name>
<dbReference type="Pfam" id="PF04233">
    <property type="entry name" value="Phage_Mu_F"/>
    <property type="match status" value="1"/>
</dbReference>
<dbReference type="AlphaFoldDB" id="A0A221KDD2"/>
<dbReference type="EMBL" id="CP022423">
    <property type="protein sequence ID" value="ASM75891.1"/>
    <property type="molecule type" value="Genomic_DNA"/>
</dbReference>
<evidence type="ECO:0000313" key="5">
    <source>
        <dbReference type="EMBL" id="ASM77310.1"/>
    </source>
</evidence>
<dbReference type="InterPro" id="IPR016181">
    <property type="entry name" value="Acyl_CoA_acyltransferase"/>
</dbReference>
<evidence type="ECO:0000313" key="3">
    <source>
        <dbReference type="EMBL" id="ASM76435.1"/>
    </source>
</evidence>
<dbReference type="SUPFAM" id="SSF55729">
    <property type="entry name" value="Acyl-CoA N-acyltransferases (Nat)"/>
    <property type="match status" value="1"/>
</dbReference>
<dbReference type="NCBIfam" id="TIGR01641">
    <property type="entry name" value="phageSPP1_gp7"/>
    <property type="match status" value="1"/>
</dbReference>
<sequence>MLNLGQMTPRDAVRVFAERGDLLPSFRWQDVFQDEHARGVAVAGVARLDILNLFQGTLDQAIQEGRGDKWFREAMRGELVAKGWWGDIEITDPETGEVRTTRFDDRRLNLILDTNTRMTHAAARWQRMEQQKARKPLGLYQTMHDGRVSAQHALYDGVCLPLDDPWWNTHYPPCRYRCRCQAFSLDEKELQRRQDAGQTIKRTAPAEPDIEYIHPGTGEVMQVPIGVHPNFAYNPGRAGMRDKGLVDAIKATAPLLPPQVAQVVLADIVRAMPDLAPQLSTPLTPHQFAQGLKDARLEPYEITPAQLHALTDGRLDPQALVRAITGTDQLPPPVMGGENASWMVVMKERNGPGVTVRGHNVPMPGGTATMLTQTFDFNTGTARLDLLELPEAMQGAGVVKRLMSALVPEYQRMGMRRIELIANLDVGGYAWARYGFAPVPKTGTFAYSRGVDPLALLAQQTLPAVARQELADFQSAFDALQDDNRWVRDLLSVDTPALNVILAGVPEYAHMPGGVTLMKALLMGSAWEGMLPFDDALAMRHFWSYVHASTK</sequence>
<keyword evidence="6" id="KW-1185">Reference proteome</keyword>
<feature type="domain" description="Phage head morphogenesis" evidence="1">
    <location>
        <begin position="57"/>
        <end position="182"/>
    </location>
</feature>
<dbReference type="KEGG" id="vff:VITFI_CDS0112"/>
<organism evidence="4 6">
    <name type="scientific">Vitreoscilla filiformis</name>
    <dbReference type="NCBI Taxonomy" id="63"/>
    <lineage>
        <taxon>Bacteria</taxon>
        <taxon>Pseudomonadati</taxon>
        <taxon>Pseudomonadota</taxon>
        <taxon>Betaproteobacteria</taxon>
        <taxon>Neisseriales</taxon>
        <taxon>Neisseriaceae</taxon>
        <taxon>Vitreoscilla</taxon>
    </lineage>
</organism>
<evidence type="ECO:0000313" key="6">
    <source>
        <dbReference type="Proteomes" id="UP000199729"/>
    </source>
</evidence>